<evidence type="ECO:0000313" key="2">
    <source>
        <dbReference type="Proteomes" id="UP000585474"/>
    </source>
</evidence>
<protein>
    <submittedName>
        <fullName evidence="1">Uncharacterized protein</fullName>
    </submittedName>
</protein>
<organism evidence="1 2">
    <name type="scientific">Actinidia rufa</name>
    <dbReference type="NCBI Taxonomy" id="165716"/>
    <lineage>
        <taxon>Eukaryota</taxon>
        <taxon>Viridiplantae</taxon>
        <taxon>Streptophyta</taxon>
        <taxon>Embryophyta</taxon>
        <taxon>Tracheophyta</taxon>
        <taxon>Spermatophyta</taxon>
        <taxon>Magnoliopsida</taxon>
        <taxon>eudicotyledons</taxon>
        <taxon>Gunneridae</taxon>
        <taxon>Pentapetalae</taxon>
        <taxon>asterids</taxon>
        <taxon>Ericales</taxon>
        <taxon>Actinidiaceae</taxon>
        <taxon>Actinidia</taxon>
    </lineage>
</organism>
<name>A0A7J0H9T1_9ERIC</name>
<sequence length="232" mass="25236">MPNSFCVPEFRRGRIRSEPASLELEERSGVDPVAAREPVGEDVIAHSFMEDGDSDTSSGEEYMAPKIKTLFQKNAQTLVDPLVASVPPAIPNLHQILILYGHYCSWREPLESFCHFGVNEKAILRAQEIKEEDQFSREADHWILHCCLGVVEQGIGGSGRAGKGRLVARSTNGCSTGGLIELGTTTTSNQLTSPWYLPKGLDGAGLPQFAPPLTNCDLDRTIPNVGGSRSET</sequence>
<proteinExistence type="predicted"/>
<keyword evidence="2" id="KW-1185">Reference proteome</keyword>
<dbReference type="AlphaFoldDB" id="A0A7J0H9T1"/>
<accession>A0A7J0H9T1</accession>
<dbReference type="EMBL" id="BJWL01000028">
    <property type="protein sequence ID" value="GFZ19829.1"/>
    <property type="molecule type" value="Genomic_DNA"/>
</dbReference>
<comment type="caution">
    <text evidence="1">The sequence shown here is derived from an EMBL/GenBank/DDBJ whole genome shotgun (WGS) entry which is preliminary data.</text>
</comment>
<evidence type="ECO:0000313" key="1">
    <source>
        <dbReference type="EMBL" id="GFZ19829.1"/>
    </source>
</evidence>
<dbReference type="Proteomes" id="UP000585474">
    <property type="component" value="Unassembled WGS sequence"/>
</dbReference>
<gene>
    <name evidence="1" type="ORF">Acr_28g0005340</name>
</gene>
<reference evidence="1 2" key="1">
    <citation type="submission" date="2019-07" db="EMBL/GenBank/DDBJ databases">
        <title>De Novo Assembly of kiwifruit Actinidia rufa.</title>
        <authorList>
            <person name="Sugita-Konishi S."/>
            <person name="Sato K."/>
            <person name="Mori E."/>
            <person name="Abe Y."/>
            <person name="Kisaki G."/>
            <person name="Hamano K."/>
            <person name="Suezawa K."/>
            <person name="Otani M."/>
            <person name="Fukuda T."/>
            <person name="Manabe T."/>
            <person name="Gomi K."/>
            <person name="Tabuchi M."/>
            <person name="Akimitsu K."/>
            <person name="Kataoka I."/>
        </authorList>
    </citation>
    <scope>NUCLEOTIDE SEQUENCE [LARGE SCALE GENOMIC DNA]</scope>
    <source>
        <strain evidence="2">cv. Fuchu</strain>
    </source>
</reference>